<dbReference type="PANTHER" id="PTHR30518">
    <property type="entry name" value="ENDOLYTIC MUREIN TRANSGLYCOSYLASE"/>
    <property type="match status" value="1"/>
</dbReference>
<evidence type="ECO:0000256" key="6">
    <source>
        <dbReference type="ARBA" id="ARBA00023316"/>
    </source>
</evidence>
<keyword evidence="4 7" id="KW-0472">Membrane</keyword>
<keyword evidence="5" id="KW-0456">Lyase</keyword>
<reference evidence="8" key="1">
    <citation type="submission" date="2022-11" db="EMBL/GenBank/DDBJ databases">
        <title>Lacrimispora xylanolytica sy1, complete genome.</title>
        <authorList>
            <person name="Choi S."/>
        </authorList>
    </citation>
    <scope>NUCLEOTIDE SEQUENCE</scope>
    <source>
        <strain evidence="8">Sy1</strain>
    </source>
</reference>
<evidence type="ECO:0000256" key="2">
    <source>
        <dbReference type="ARBA" id="ARBA00022692"/>
    </source>
</evidence>
<evidence type="ECO:0000313" key="9">
    <source>
        <dbReference type="Proteomes" id="UP001163115"/>
    </source>
</evidence>
<feature type="transmembrane region" description="Helical" evidence="7">
    <location>
        <begin position="12"/>
        <end position="33"/>
    </location>
</feature>
<keyword evidence="6" id="KW-0961">Cell wall biogenesis/degradation</keyword>
<dbReference type="Proteomes" id="UP001163115">
    <property type="component" value="Chromosome"/>
</dbReference>
<dbReference type="InterPro" id="IPR003770">
    <property type="entry name" value="MLTG-like"/>
</dbReference>
<accession>A0ABY7AE42</accession>
<keyword evidence="1" id="KW-1003">Cell membrane</keyword>
<dbReference type="PANTHER" id="PTHR30518:SF2">
    <property type="entry name" value="ENDOLYTIC MUREIN TRANSGLYCOSYLASE"/>
    <property type="match status" value="1"/>
</dbReference>
<evidence type="ECO:0000256" key="5">
    <source>
        <dbReference type="ARBA" id="ARBA00023239"/>
    </source>
</evidence>
<gene>
    <name evidence="8" type="ORF">OW255_05010</name>
</gene>
<keyword evidence="9" id="KW-1185">Reference proteome</keyword>
<protein>
    <submittedName>
        <fullName evidence="8">Endolytic transglycosylase MltG</fullName>
    </submittedName>
</protein>
<evidence type="ECO:0000256" key="3">
    <source>
        <dbReference type="ARBA" id="ARBA00022989"/>
    </source>
</evidence>
<sequence length="134" mass="14977">MSRTTKEINKVTGAVIAISIRLILLALIVLLLYEGVTKGYEFGHDIFYASAMEAEPGQDKEIKVEKGTSIAGVAKRLKEKGLIANEYSFIIQAKFFKYQANPGSYTLNTSMTSRDILQMMNENTEEKESKDDSK</sequence>
<evidence type="ECO:0000256" key="7">
    <source>
        <dbReference type="SAM" id="Phobius"/>
    </source>
</evidence>
<evidence type="ECO:0000256" key="4">
    <source>
        <dbReference type="ARBA" id="ARBA00023136"/>
    </source>
</evidence>
<dbReference type="EMBL" id="CP113524">
    <property type="protein sequence ID" value="WAJ24871.1"/>
    <property type="molecule type" value="Genomic_DNA"/>
</dbReference>
<keyword evidence="3 7" id="KW-1133">Transmembrane helix</keyword>
<organism evidence="8 9">
    <name type="scientific">Lacrimispora xylanolytica</name>
    <dbReference type="NCBI Taxonomy" id="29375"/>
    <lineage>
        <taxon>Bacteria</taxon>
        <taxon>Bacillati</taxon>
        <taxon>Bacillota</taxon>
        <taxon>Clostridia</taxon>
        <taxon>Lachnospirales</taxon>
        <taxon>Lachnospiraceae</taxon>
        <taxon>Lacrimispora</taxon>
    </lineage>
</organism>
<dbReference type="Gene3D" id="3.30.1490.480">
    <property type="entry name" value="Endolytic murein transglycosylase"/>
    <property type="match status" value="1"/>
</dbReference>
<dbReference type="Pfam" id="PF02618">
    <property type="entry name" value="YceG"/>
    <property type="match status" value="1"/>
</dbReference>
<evidence type="ECO:0000313" key="8">
    <source>
        <dbReference type="EMBL" id="WAJ24871.1"/>
    </source>
</evidence>
<evidence type="ECO:0000256" key="1">
    <source>
        <dbReference type="ARBA" id="ARBA00022475"/>
    </source>
</evidence>
<dbReference type="RefSeq" id="WP_024837003.1">
    <property type="nucleotide sequence ID" value="NZ_CP113524.1"/>
</dbReference>
<keyword evidence="2 7" id="KW-0812">Transmembrane</keyword>
<name>A0ABY7AE42_9FIRM</name>
<proteinExistence type="predicted"/>